<name>A0A0B7NWX5_9FUNG</name>
<feature type="compositionally biased region" description="Polar residues" evidence="1">
    <location>
        <begin position="218"/>
        <end position="228"/>
    </location>
</feature>
<dbReference type="AlphaFoldDB" id="A0A0B7NWX5"/>
<keyword evidence="3" id="KW-1185">Reference proteome</keyword>
<dbReference type="OrthoDB" id="2204982at2759"/>
<accession>A0A0B7NWX5</accession>
<proteinExistence type="predicted"/>
<sequence>MSSINGPTEAQIKYCSDSTNNGFDRSHLLYLRDEIMQELEEFSSSGLKGKLKPRATTEIFSDVQHIINNGGFQDEMKLVLQKIQRLAIYLYATGNELDQDAKDLAIKSIKLPENMQYLRDGEEEDKDMAFSSDIVEKIQQSSYEKAMLKSATSKSYGEFRPRGNRRRSFNRGSRRGHFFSSRGRGRGSTLRQQTTTITQIPPISEIENNSNRSNQQITTSGSFGNPKTTENRKQQKQTKDGQQQSLNDSHRRNYTRGTSSTVFREPEENYNPSLALVRYQPRVSDSISVQSNSLEEQEQDPIVNQSLESKLIEVSPDQDYRFLENRLERYLSSCPYSSPVEETLVLRAQRYRLPVLFLSVRDEFLPTCICKADSVCPRISSPEKYPNGQLFGRHVHFEQDKGRVSIKCRASNATSSRPWIRYQFPEKQSGTGTCPKFSGVHFQHIQDKNQRTQVEDALSFLSDKATTDLIQKQDMSMNCRAYWEDDSHANSNWRCFTTPEILAERPGTKSLSKPIQLSRSMLYFVTCIRRSRLGEANSHQKNGLPLRGQHVYLPPASDSRWGVALSQIQTAEFWSTIEREDSIHVSNQRNYRSLKTKEAPKAIFQNAGDQLVTTESRRLCLNREKTDQGGLELSTRPGSSSDRCFSTRLVPKGSVSSPFVAIDPQGDTQSAEGQGLQGHPSHPKLAQLVLVANGSEHGQVVIPIKARSVKEVDLDSLAIITQVLMNSMMGYGSNGHRDATLKSTTKHSVLSGIIIISRAPKEITPKKAKLGVIENTDICPVKTLFEFVTRSRTLRCNLPEDHALFLGNIDDESTCRSIRPSSAATWLTTLIKASVVDKNVFTARSLSSAASTTKAVQRGATI</sequence>
<evidence type="ECO:0000313" key="2">
    <source>
        <dbReference type="EMBL" id="CEP19614.1"/>
    </source>
</evidence>
<evidence type="ECO:0000313" key="3">
    <source>
        <dbReference type="Proteomes" id="UP000054107"/>
    </source>
</evidence>
<feature type="region of interest" description="Disordered" evidence="1">
    <location>
        <begin position="149"/>
        <end position="267"/>
    </location>
</feature>
<dbReference type="STRING" id="35722.A0A0B7NWX5"/>
<reference evidence="2 3" key="1">
    <citation type="submission" date="2014-09" db="EMBL/GenBank/DDBJ databases">
        <authorList>
            <person name="Ellenberger Sabrina"/>
        </authorList>
    </citation>
    <scope>NUCLEOTIDE SEQUENCE [LARGE SCALE GENOMIC DNA]</scope>
    <source>
        <strain evidence="2 3">CBS 412.66</strain>
    </source>
</reference>
<organism evidence="2 3">
    <name type="scientific">Parasitella parasitica</name>
    <dbReference type="NCBI Taxonomy" id="35722"/>
    <lineage>
        <taxon>Eukaryota</taxon>
        <taxon>Fungi</taxon>
        <taxon>Fungi incertae sedis</taxon>
        <taxon>Mucoromycota</taxon>
        <taxon>Mucoromycotina</taxon>
        <taxon>Mucoromycetes</taxon>
        <taxon>Mucorales</taxon>
        <taxon>Mucorineae</taxon>
        <taxon>Mucoraceae</taxon>
        <taxon>Parasitella</taxon>
    </lineage>
</organism>
<dbReference type="EMBL" id="LN734064">
    <property type="protein sequence ID" value="CEP19614.1"/>
    <property type="molecule type" value="Genomic_DNA"/>
</dbReference>
<protein>
    <submittedName>
        <fullName evidence="2">Uncharacterized protein</fullName>
    </submittedName>
</protein>
<feature type="compositionally biased region" description="Basic residues" evidence="1">
    <location>
        <begin position="162"/>
        <end position="177"/>
    </location>
</feature>
<evidence type="ECO:0000256" key="1">
    <source>
        <dbReference type="SAM" id="MobiDB-lite"/>
    </source>
</evidence>
<gene>
    <name evidence="2" type="primary">PARPA_13930.1 scaffold 47512</name>
</gene>
<dbReference type="Proteomes" id="UP000054107">
    <property type="component" value="Unassembled WGS sequence"/>
</dbReference>
<feature type="compositionally biased region" description="Low complexity" evidence="1">
    <location>
        <begin position="192"/>
        <end position="217"/>
    </location>
</feature>
<feature type="compositionally biased region" description="Basic and acidic residues" evidence="1">
    <location>
        <begin position="229"/>
        <end position="239"/>
    </location>
</feature>